<dbReference type="UniPathway" id="UPA00219"/>
<feature type="binding site" evidence="18">
    <location>
        <position position="283"/>
    </location>
    <ligand>
        <name>Mg(2+)</name>
        <dbReference type="ChEBI" id="CHEBI:18420"/>
        <label>1</label>
    </ligand>
</feature>
<dbReference type="GO" id="GO:0008360">
    <property type="term" value="P:regulation of cell shape"/>
    <property type="evidence" value="ECO:0007669"/>
    <property type="project" value="UniProtKB-KW"/>
</dbReference>
<name>A0A1S6HLP0_9GAMM</name>
<keyword evidence="7 17" id="KW-0547">Nucleotide-binding</keyword>
<dbReference type="PROSITE" id="PS50975">
    <property type="entry name" value="ATP_GRASP"/>
    <property type="match status" value="1"/>
</dbReference>
<dbReference type="InterPro" id="IPR005905">
    <property type="entry name" value="D_ala_D_ala"/>
</dbReference>
<keyword evidence="10 15" id="KW-0133">Cell shape</keyword>
<evidence type="ECO:0000256" key="3">
    <source>
        <dbReference type="ARBA" id="ARBA00004752"/>
    </source>
</evidence>
<evidence type="ECO:0000313" key="21">
    <source>
        <dbReference type="EMBL" id="AQS36422.1"/>
    </source>
</evidence>
<dbReference type="NCBIfam" id="NF002528">
    <property type="entry name" value="PRK01966.1-4"/>
    <property type="match status" value="1"/>
</dbReference>
<feature type="binding site" evidence="17">
    <location>
        <begin position="295"/>
        <end position="296"/>
    </location>
    <ligand>
        <name>ATP</name>
        <dbReference type="ChEBI" id="CHEBI:30616"/>
    </ligand>
</feature>
<feature type="active site" evidence="16">
    <location>
        <position position="170"/>
    </location>
</feature>
<evidence type="ECO:0000256" key="9">
    <source>
        <dbReference type="ARBA" id="ARBA00022842"/>
    </source>
</evidence>
<dbReference type="InterPro" id="IPR016185">
    <property type="entry name" value="PreATP-grasp_dom_sf"/>
</dbReference>
<feature type="active site" evidence="16">
    <location>
        <position position="307"/>
    </location>
</feature>
<sequence length="336" mass="37836">MSQTNLLLLCGGGGDEHAISLMSAKFFETSLAKLAHINLLKVELDAQGHYRTSDGELCELTNRKQIRFDDVSKVSWPVDYVIPCIHGYPGETGDIQSYFELINLPYFGCDSEASRNCFNKVTAKMWFTALGIPNTPYIFLNDFNDDAINQAKRALTSWGSIFIKAASQGSSVGCYRVDSKEELTESLKQAFNYSPYVIVEKTIEARELEVAVYEKNGEIIATQPGEIICGTNTFYTFDEKYAENSQAETKVVADISESVSQEIREYAVKVFKGMKLSHLSRIDFFLTQDNEILLNEINTFPGLTPISMFPKMLQNHGDDFSDYLNRNIMDQLSKNV</sequence>
<evidence type="ECO:0000256" key="12">
    <source>
        <dbReference type="ARBA" id="ARBA00023211"/>
    </source>
</evidence>
<dbReference type="InterPro" id="IPR011761">
    <property type="entry name" value="ATP-grasp"/>
</dbReference>
<evidence type="ECO:0000313" key="22">
    <source>
        <dbReference type="Proteomes" id="UP000189545"/>
    </source>
</evidence>
<proteinExistence type="inferred from homology"/>
<feature type="binding site" evidence="18">
    <location>
        <position position="296"/>
    </location>
    <ligand>
        <name>Mg(2+)</name>
        <dbReference type="ChEBI" id="CHEBI:18420"/>
        <label>1</label>
    </ligand>
</feature>
<dbReference type="PIRSF" id="PIRSF039102">
    <property type="entry name" value="Ddl/VanB"/>
    <property type="match status" value="1"/>
</dbReference>
<dbReference type="RefSeq" id="WP_077751739.1">
    <property type="nucleotide sequence ID" value="NZ_CP014782.1"/>
</dbReference>
<keyword evidence="6 18" id="KW-0479">Metal-binding</keyword>
<evidence type="ECO:0000256" key="19">
    <source>
        <dbReference type="PROSITE-ProRule" id="PRU00409"/>
    </source>
</evidence>
<dbReference type="GO" id="GO:0046872">
    <property type="term" value="F:metal ion binding"/>
    <property type="evidence" value="ECO:0007669"/>
    <property type="project" value="UniProtKB-KW"/>
</dbReference>
<evidence type="ECO:0000256" key="7">
    <source>
        <dbReference type="ARBA" id="ARBA00022741"/>
    </source>
</evidence>
<dbReference type="EC" id="6.3.2.4" evidence="15"/>
<evidence type="ECO:0000256" key="11">
    <source>
        <dbReference type="ARBA" id="ARBA00022984"/>
    </source>
</evidence>
<dbReference type="Gene3D" id="3.30.1490.20">
    <property type="entry name" value="ATP-grasp fold, A domain"/>
    <property type="match status" value="1"/>
</dbReference>
<evidence type="ECO:0000256" key="5">
    <source>
        <dbReference type="ARBA" id="ARBA00022598"/>
    </source>
</evidence>
<keyword evidence="22" id="KW-1185">Reference proteome</keyword>
<evidence type="ECO:0000256" key="18">
    <source>
        <dbReference type="PIRSR" id="PIRSR039102-3"/>
    </source>
</evidence>
<dbReference type="PANTHER" id="PTHR23132">
    <property type="entry name" value="D-ALANINE--D-ALANINE LIGASE"/>
    <property type="match status" value="1"/>
</dbReference>
<evidence type="ECO:0000256" key="2">
    <source>
        <dbReference type="ARBA" id="ARBA00003921"/>
    </source>
</evidence>
<dbReference type="GO" id="GO:0005829">
    <property type="term" value="C:cytosol"/>
    <property type="evidence" value="ECO:0007669"/>
    <property type="project" value="TreeGrafter"/>
</dbReference>
<dbReference type="KEGG" id="spsw:Sps_01253"/>
<comment type="function">
    <text evidence="2 15">Cell wall formation.</text>
</comment>
<dbReference type="InterPro" id="IPR011127">
    <property type="entry name" value="Dala_Dala_lig_N"/>
</dbReference>
<dbReference type="InterPro" id="IPR000291">
    <property type="entry name" value="D-Ala_lig_Van_CS"/>
</dbReference>
<dbReference type="NCBIfam" id="TIGR01205">
    <property type="entry name" value="D_ala_D_alaTIGR"/>
    <property type="match status" value="1"/>
</dbReference>
<organism evidence="21 22">
    <name type="scientific">Shewanella psychrophila</name>
    <dbReference type="NCBI Taxonomy" id="225848"/>
    <lineage>
        <taxon>Bacteria</taxon>
        <taxon>Pseudomonadati</taxon>
        <taxon>Pseudomonadota</taxon>
        <taxon>Gammaproteobacteria</taxon>
        <taxon>Alteromonadales</taxon>
        <taxon>Shewanellaceae</taxon>
        <taxon>Shewanella</taxon>
    </lineage>
</organism>
<dbReference type="Gene3D" id="3.40.50.20">
    <property type="match status" value="1"/>
</dbReference>
<evidence type="ECO:0000256" key="14">
    <source>
        <dbReference type="ARBA" id="ARBA00047614"/>
    </source>
</evidence>
<protein>
    <recommendedName>
        <fullName evidence="15">D-alanine--D-alanine ligase</fullName>
        <ecNumber evidence="15">6.3.2.4</ecNumber>
    </recommendedName>
    <alternativeName>
        <fullName evidence="15">D-Ala-D-Ala ligase</fullName>
    </alternativeName>
    <alternativeName>
        <fullName evidence="15">D-alanylalanine synthetase</fullName>
    </alternativeName>
</protein>
<dbReference type="OrthoDB" id="9813261at2"/>
<evidence type="ECO:0000256" key="1">
    <source>
        <dbReference type="ARBA" id="ARBA00001936"/>
    </source>
</evidence>
<feature type="binding site" evidence="18">
    <location>
        <position position="296"/>
    </location>
    <ligand>
        <name>Mg(2+)</name>
        <dbReference type="ChEBI" id="CHEBI:18420"/>
        <label>2</label>
    </ligand>
</feature>
<feature type="active site" evidence="16">
    <location>
        <position position="16"/>
    </location>
</feature>
<keyword evidence="15" id="KW-0963">Cytoplasm</keyword>
<dbReference type="GO" id="GO:0005524">
    <property type="term" value="F:ATP binding"/>
    <property type="evidence" value="ECO:0007669"/>
    <property type="project" value="UniProtKB-UniRule"/>
</dbReference>
<feature type="binding site" evidence="17">
    <location>
        <begin position="162"/>
        <end position="164"/>
    </location>
    <ligand>
        <name>ATP</name>
        <dbReference type="ChEBI" id="CHEBI:30616"/>
    </ligand>
</feature>
<dbReference type="GO" id="GO:0008716">
    <property type="term" value="F:D-alanine-D-alanine ligase activity"/>
    <property type="evidence" value="ECO:0007669"/>
    <property type="project" value="UniProtKB-UniRule"/>
</dbReference>
<comment type="similarity">
    <text evidence="4 15">Belongs to the D-alanine--D-alanine ligase family.</text>
</comment>
<dbReference type="Pfam" id="PF01820">
    <property type="entry name" value="Dala_Dala_lig_N"/>
    <property type="match status" value="1"/>
</dbReference>
<evidence type="ECO:0000256" key="10">
    <source>
        <dbReference type="ARBA" id="ARBA00022960"/>
    </source>
</evidence>
<feature type="binding site" evidence="17">
    <location>
        <begin position="200"/>
        <end position="207"/>
    </location>
    <ligand>
        <name>ATP</name>
        <dbReference type="ChEBI" id="CHEBI:30616"/>
    </ligand>
</feature>
<evidence type="ECO:0000256" key="8">
    <source>
        <dbReference type="ARBA" id="ARBA00022840"/>
    </source>
</evidence>
<accession>A0A1S6HLP0</accession>
<keyword evidence="8 19" id="KW-0067">ATP-binding</keyword>
<keyword evidence="12 18" id="KW-0464">Manganese</keyword>
<evidence type="ECO:0000256" key="15">
    <source>
        <dbReference type="HAMAP-Rule" id="MF_00047"/>
    </source>
</evidence>
<keyword evidence="11 15" id="KW-0573">Peptidoglycan synthesis</keyword>
<reference evidence="21 22" key="1">
    <citation type="submission" date="2016-03" db="EMBL/GenBank/DDBJ databases">
        <title>Complete genome sequence of Shewanella psychrophila WP2, a deep sea bacterium isolated from west Pacific sediment.</title>
        <authorList>
            <person name="Xu G."/>
            <person name="Jian H."/>
        </authorList>
    </citation>
    <scope>NUCLEOTIDE SEQUENCE [LARGE SCALE GENOMIC DNA]</scope>
    <source>
        <strain evidence="21 22">WP2</strain>
    </source>
</reference>
<dbReference type="AlphaFoldDB" id="A0A1S6HLP0"/>
<comment type="pathway">
    <text evidence="3 15">Cell wall biogenesis; peptidoglycan biosynthesis.</text>
</comment>
<keyword evidence="13 15" id="KW-0961">Cell wall biogenesis/degradation</keyword>
<evidence type="ECO:0000256" key="16">
    <source>
        <dbReference type="PIRSR" id="PIRSR039102-1"/>
    </source>
</evidence>
<dbReference type="Gene3D" id="3.30.470.20">
    <property type="entry name" value="ATP-grasp fold, B domain"/>
    <property type="match status" value="1"/>
</dbReference>
<comment type="cofactor">
    <cofactor evidence="18">
        <name>Mg(2+)</name>
        <dbReference type="ChEBI" id="CHEBI:18420"/>
    </cofactor>
    <cofactor evidence="18">
        <name>Mn(2+)</name>
        <dbReference type="ChEBI" id="CHEBI:29035"/>
    </cofactor>
    <text evidence="18">Binds 2 magnesium or manganese ions per subunit.</text>
</comment>
<evidence type="ECO:0000256" key="13">
    <source>
        <dbReference type="ARBA" id="ARBA00023316"/>
    </source>
</evidence>
<dbReference type="NCBIfam" id="NF002527">
    <property type="entry name" value="PRK01966.1-3"/>
    <property type="match status" value="1"/>
</dbReference>
<dbReference type="GO" id="GO:0009252">
    <property type="term" value="P:peptidoglycan biosynthetic process"/>
    <property type="evidence" value="ECO:0007669"/>
    <property type="project" value="UniProtKB-UniRule"/>
</dbReference>
<feature type="binding site" evidence="18">
    <location>
        <position position="298"/>
    </location>
    <ligand>
        <name>Mg(2+)</name>
        <dbReference type="ChEBI" id="CHEBI:18420"/>
        <label>2</label>
    </ligand>
</feature>
<feature type="binding site" evidence="17">
    <location>
        <position position="120"/>
    </location>
    <ligand>
        <name>ATP</name>
        <dbReference type="ChEBI" id="CHEBI:30616"/>
    </ligand>
</feature>
<dbReference type="PANTHER" id="PTHR23132:SF25">
    <property type="entry name" value="D-ALANINE--D-ALANINE LIGASE A"/>
    <property type="match status" value="1"/>
</dbReference>
<dbReference type="InterPro" id="IPR011095">
    <property type="entry name" value="Dala_Dala_lig_C"/>
</dbReference>
<dbReference type="EMBL" id="CP014782">
    <property type="protein sequence ID" value="AQS36422.1"/>
    <property type="molecule type" value="Genomic_DNA"/>
</dbReference>
<dbReference type="PROSITE" id="PS00844">
    <property type="entry name" value="DALA_DALA_LIGASE_2"/>
    <property type="match status" value="1"/>
</dbReference>
<comment type="catalytic activity">
    <reaction evidence="14 15">
        <text>2 D-alanine + ATP = D-alanyl-D-alanine + ADP + phosphate + H(+)</text>
        <dbReference type="Rhea" id="RHEA:11224"/>
        <dbReference type="ChEBI" id="CHEBI:15378"/>
        <dbReference type="ChEBI" id="CHEBI:30616"/>
        <dbReference type="ChEBI" id="CHEBI:43474"/>
        <dbReference type="ChEBI" id="CHEBI:57416"/>
        <dbReference type="ChEBI" id="CHEBI:57822"/>
        <dbReference type="ChEBI" id="CHEBI:456216"/>
        <dbReference type="EC" id="6.3.2.4"/>
    </reaction>
</comment>
<dbReference type="InterPro" id="IPR013815">
    <property type="entry name" value="ATP_grasp_subdomain_1"/>
</dbReference>
<keyword evidence="9 18" id="KW-0460">Magnesium</keyword>
<dbReference type="SUPFAM" id="SSF56059">
    <property type="entry name" value="Glutathione synthetase ATP-binding domain-like"/>
    <property type="match status" value="1"/>
</dbReference>
<comment type="subcellular location">
    <subcellularLocation>
        <location evidence="15">Cytoplasm</location>
    </subcellularLocation>
</comment>
<feature type="domain" description="ATP-grasp" evidence="20">
    <location>
        <begin position="124"/>
        <end position="329"/>
    </location>
</feature>
<comment type="cofactor">
    <cofactor evidence="1">
        <name>Mn(2+)</name>
        <dbReference type="ChEBI" id="CHEBI:29035"/>
    </cofactor>
</comment>
<dbReference type="HAMAP" id="MF_00047">
    <property type="entry name" value="Dala_Dala_lig"/>
    <property type="match status" value="1"/>
</dbReference>
<dbReference type="GO" id="GO:0071555">
    <property type="term" value="P:cell wall organization"/>
    <property type="evidence" value="ECO:0007669"/>
    <property type="project" value="UniProtKB-KW"/>
</dbReference>
<feature type="binding site" evidence="17">
    <location>
        <begin position="170"/>
        <end position="171"/>
    </location>
    <ligand>
        <name>ATP</name>
        <dbReference type="ChEBI" id="CHEBI:30616"/>
    </ligand>
</feature>
<dbReference type="Proteomes" id="UP000189545">
    <property type="component" value="Chromosome"/>
</dbReference>
<gene>
    <name evidence="15" type="primary">ddl</name>
    <name evidence="21" type="ORF">Sps_01253</name>
</gene>
<evidence type="ECO:0000256" key="6">
    <source>
        <dbReference type="ARBA" id="ARBA00022723"/>
    </source>
</evidence>
<dbReference type="STRING" id="225848.Sps_01253"/>
<evidence type="ECO:0000259" key="20">
    <source>
        <dbReference type="PROSITE" id="PS50975"/>
    </source>
</evidence>
<dbReference type="SUPFAM" id="SSF52440">
    <property type="entry name" value="PreATP-grasp domain"/>
    <property type="match status" value="1"/>
</dbReference>
<keyword evidence="5 15" id="KW-0436">Ligase</keyword>
<evidence type="ECO:0000256" key="4">
    <source>
        <dbReference type="ARBA" id="ARBA00010871"/>
    </source>
</evidence>
<dbReference type="Pfam" id="PF07478">
    <property type="entry name" value="Dala_Dala_lig_C"/>
    <property type="match status" value="1"/>
</dbReference>
<dbReference type="PROSITE" id="PS00843">
    <property type="entry name" value="DALA_DALA_LIGASE_1"/>
    <property type="match status" value="1"/>
</dbReference>
<evidence type="ECO:0000256" key="17">
    <source>
        <dbReference type="PIRSR" id="PIRSR039102-2"/>
    </source>
</evidence>